<sequence length="103" mass="11521">MLAEILQRSASTPPISPPHINNLQYFSSHPPVDENDTKIFVWNCALHSASNVVFDCCAHAHIGGEWGGRRDCQEERALLLSQCRLWRDVGCKNVTAGHRLKTP</sequence>
<reference evidence="1" key="1">
    <citation type="submission" date="2020-11" db="EMBL/GenBank/DDBJ databases">
        <authorList>
            <person name="Tran Van P."/>
        </authorList>
    </citation>
    <scope>NUCLEOTIDE SEQUENCE</scope>
</reference>
<evidence type="ECO:0000313" key="1">
    <source>
        <dbReference type="EMBL" id="CAD7409406.1"/>
    </source>
</evidence>
<accession>A0A7R9D776</accession>
<organism evidence="1">
    <name type="scientific">Timema poppense</name>
    <name type="common">Walking stick</name>
    <dbReference type="NCBI Taxonomy" id="170557"/>
    <lineage>
        <taxon>Eukaryota</taxon>
        <taxon>Metazoa</taxon>
        <taxon>Ecdysozoa</taxon>
        <taxon>Arthropoda</taxon>
        <taxon>Hexapoda</taxon>
        <taxon>Insecta</taxon>
        <taxon>Pterygota</taxon>
        <taxon>Neoptera</taxon>
        <taxon>Polyneoptera</taxon>
        <taxon>Phasmatodea</taxon>
        <taxon>Timematodea</taxon>
        <taxon>Timematoidea</taxon>
        <taxon>Timematidae</taxon>
        <taxon>Timema</taxon>
    </lineage>
</organism>
<proteinExistence type="predicted"/>
<gene>
    <name evidence="1" type="ORF">TPSB3V08_LOCUS6823</name>
</gene>
<dbReference type="EMBL" id="OD004149">
    <property type="protein sequence ID" value="CAD7409406.1"/>
    <property type="molecule type" value="Genomic_DNA"/>
</dbReference>
<dbReference type="AlphaFoldDB" id="A0A7R9D776"/>
<name>A0A7R9D776_TIMPO</name>
<protein>
    <submittedName>
        <fullName evidence="1">Uncharacterized protein</fullName>
    </submittedName>
</protein>